<dbReference type="Gene3D" id="3.40.710.10">
    <property type="entry name" value="DD-peptidase/beta-lactamase superfamily"/>
    <property type="match status" value="1"/>
</dbReference>
<dbReference type="EC" id="3.4.16.4" evidence="4"/>
<dbReference type="PANTHER" id="PTHR30023">
    <property type="entry name" value="D-ALANYL-D-ALANINE CARBOXYPEPTIDASE"/>
    <property type="match status" value="1"/>
</dbReference>
<keyword evidence="5" id="KW-1185">Reference proteome</keyword>
<dbReference type="Pfam" id="PF02113">
    <property type="entry name" value="Peptidase_S13"/>
    <property type="match status" value="1"/>
</dbReference>
<dbReference type="GO" id="GO:0009002">
    <property type="term" value="F:serine-type D-Ala-D-Ala carboxypeptidase activity"/>
    <property type="evidence" value="ECO:0007669"/>
    <property type="project" value="UniProtKB-EC"/>
</dbReference>
<protein>
    <submittedName>
        <fullName evidence="4">D-alanyl-D-alanine carboxypeptidase/D-alanyl-D-alanine-endopeptidase</fullName>
        <ecNumber evidence="4">3.4.16.4</ecNumber>
    </submittedName>
</protein>
<reference evidence="4 5" key="1">
    <citation type="submission" date="2019-11" db="EMBL/GenBank/DDBJ databases">
        <title>Pedobacter sp. HMF7056 Genome sequencing and assembly.</title>
        <authorList>
            <person name="Kang H."/>
            <person name="Kim H."/>
            <person name="Joh K."/>
        </authorList>
    </citation>
    <scope>NUCLEOTIDE SEQUENCE [LARGE SCALE GENOMIC DNA]</scope>
    <source>
        <strain evidence="4 5">HMF7056</strain>
    </source>
</reference>
<keyword evidence="4" id="KW-0645">Protease</keyword>
<dbReference type="Proteomes" id="UP000451233">
    <property type="component" value="Unassembled WGS sequence"/>
</dbReference>
<comment type="caution">
    <text evidence="4">The sequence shown here is derived from an EMBL/GenBank/DDBJ whole genome shotgun (WGS) entry which is preliminary data.</text>
</comment>
<dbReference type="InterPro" id="IPR000667">
    <property type="entry name" value="Peptidase_S13"/>
</dbReference>
<evidence type="ECO:0000256" key="1">
    <source>
        <dbReference type="ARBA" id="ARBA00006096"/>
    </source>
</evidence>
<dbReference type="PRINTS" id="PR00922">
    <property type="entry name" value="DADACBPTASE3"/>
</dbReference>
<gene>
    <name evidence="4" type="primary">dacB</name>
    <name evidence="4" type="ORF">GS398_03885</name>
</gene>
<organism evidence="4 5">
    <name type="scientific">Hufsiella ginkgonis</name>
    <dbReference type="NCBI Taxonomy" id="2695274"/>
    <lineage>
        <taxon>Bacteria</taxon>
        <taxon>Pseudomonadati</taxon>
        <taxon>Bacteroidota</taxon>
        <taxon>Sphingobacteriia</taxon>
        <taxon>Sphingobacteriales</taxon>
        <taxon>Sphingobacteriaceae</taxon>
        <taxon>Hufsiella</taxon>
    </lineage>
</organism>
<feature type="signal peptide" evidence="3">
    <location>
        <begin position="1"/>
        <end position="21"/>
    </location>
</feature>
<dbReference type="EMBL" id="WVHS01000001">
    <property type="protein sequence ID" value="MXV14426.1"/>
    <property type="molecule type" value="Genomic_DNA"/>
</dbReference>
<evidence type="ECO:0000313" key="5">
    <source>
        <dbReference type="Proteomes" id="UP000451233"/>
    </source>
</evidence>
<dbReference type="SUPFAM" id="SSF56601">
    <property type="entry name" value="beta-lactamase/transpeptidase-like"/>
    <property type="match status" value="1"/>
</dbReference>
<dbReference type="RefSeq" id="WP_160905400.1">
    <property type="nucleotide sequence ID" value="NZ_WVHS01000001.1"/>
</dbReference>
<dbReference type="AlphaFoldDB" id="A0A7K1XV90"/>
<evidence type="ECO:0000256" key="3">
    <source>
        <dbReference type="SAM" id="SignalP"/>
    </source>
</evidence>
<keyword evidence="3" id="KW-0732">Signal</keyword>
<name>A0A7K1XV90_9SPHI</name>
<dbReference type="InterPro" id="IPR012338">
    <property type="entry name" value="Beta-lactam/transpept-like"/>
</dbReference>
<keyword evidence="2 4" id="KW-0378">Hydrolase</keyword>
<dbReference type="GO" id="GO:0000270">
    <property type="term" value="P:peptidoglycan metabolic process"/>
    <property type="evidence" value="ECO:0007669"/>
    <property type="project" value="TreeGrafter"/>
</dbReference>
<dbReference type="PANTHER" id="PTHR30023:SF0">
    <property type="entry name" value="PENICILLIN-SENSITIVE CARBOXYPEPTIDASE A"/>
    <property type="match status" value="1"/>
</dbReference>
<evidence type="ECO:0000313" key="4">
    <source>
        <dbReference type="EMBL" id="MXV14426.1"/>
    </source>
</evidence>
<accession>A0A7K1XV90</accession>
<dbReference type="Gene3D" id="3.50.80.20">
    <property type="entry name" value="D-Ala-D-Ala carboxypeptidase C, peptidase S13"/>
    <property type="match status" value="1"/>
</dbReference>
<feature type="chain" id="PRO_5029814371" evidence="3">
    <location>
        <begin position="22"/>
        <end position="471"/>
    </location>
</feature>
<comment type="similarity">
    <text evidence="1">Belongs to the peptidase S13 family.</text>
</comment>
<evidence type="ECO:0000256" key="2">
    <source>
        <dbReference type="ARBA" id="ARBA00022801"/>
    </source>
</evidence>
<keyword evidence="4" id="KW-0121">Carboxypeptidase</keyword>
<proteinExistence type="inferred from homology"/>
<dbReference type="NCBIfam" id="TIGR00666">
    <property type="entry name" value="PBP4"/>
    <property type="match status" value="1"/>
</dbReference>
<dbReference type="GO" id="GO:0006508">
    <property type="term" value="P:proteolysis"/>
    <property type="evidence" value="ECO:0007669"/>
    <property type="project" value="InterPro"/>
</dbReference>
<sequence length="471" mass="50746">MKKKLLKTCLLLHMLPAVLVAQPLATRLSAAWQKFEADPQLKYASISLTVLNTNTGETVFTKNGNTGLAPASTLKTIVSATAFHVLGPGFTYQTTLGYSGSIDGKGTLTGDVIITGGGDPTLGSWRYTASREQAILKRWTEAIRSAGIKKIAGRIISDDRLFGTQTLPPGWIWQDIGNYYGAGPASLTWRENQFDLVFSPGSKVGSPVSLVKTDPKFPYLTIVNEVITGPAGSGDNVYAYSSPYTNIIYLRGSYGIDLKKVISASVPDPALEAAGRLMDTLSLAGIPVQSVTTARILSMEKKSFVPPARLVDTYTSPTLAQIIYWYNQKSINLYGEHLVKAIAQQLGKEITTPAGASAVVAFWNTKLGIDKNALNMIDGSGLSPGTRVTTTAMAQILASAKKEPWFASYFESLPTYNNMKMKSGSINDVLAYAGYETNNGTPLAFSFIINNYNGSSAAVKQKMFNVLDLLK</sequence>